<keyword evidence="3" id="KW-1185">Reference proteome</keyword>
<dbReference type="OrthoDB" id="3052710at2759"/>
<proteinExistence type="predicted"/>
<gene>
    <name evidence="2" type="ORF">BT96DRAFT_1026070</name>
</gene>
<dbReference type="Proteomes" id="UP000799118">
    <property type="component" value="Unassembled WGS sequence"/>
</dbReference>
<reference evidence="2" key="1">
    <citation type="journal article" date="2019" name="Environ. Microbiol.">
        <title>Fungal ecological strategies reflected in gene transcription - a case study of two litter decomposers.</title>
        <authorList>
            <person name="Barbi F."/>
            <person name="Kohler A."/>
            <person name="Barry K."/>
            <person name="Baskaran P."/>
            <person name="Daum C."/>
            <person name="Fauchery L."/>
            <person name="Ihrmark K."/>
            <person name="Kuo A."/>
            <person name="LaButti K."/>
            <person name="Lipzen A."/>
            <person name="Morin E."/>
            <person name="Grigoriev I.V."/>
            <person name="Henrissat B."/>
            <person name="Lindahl B."/>
            <person name="Martin F."/>
        </authorList>
    </citation>
    <scope>NUCLEOTIDE SEQUENCE</scope>
    <source>
        <strain evidence="2">JB14</strain>
    </source>
</reference>
<evidence type="ECO:0000313" key="3">
    <source>
        <dbReference type="Proteomes" id="UP000799118"/>
    </source>
</evidence>
<sequence length="207" mass="21545">MLFQNMLVTLVMAAFVIASRPTNLAREETAALDDGLLTFCFPEGDCFQATADPDSGCVDLPLFNESFATASLSATGLECILSPARGCSGGSGILLPAAGTVELSTLGIANVASFICTPDVDLVNLCWPEVTMGCFQASTITDGCANLTRFTEAFASVYLTTNGTQCTFFQDPGCAGDSGVVTDAEVTINLDTLGISNVESMNCINDN</sequence>
<keyword evidence="1" id="KW-0732">Signal</keyword>
<name>A0A6A4GMK5_9AGAR</name>
<feature type="chain" id="PRO_5025629828" evidence="1">
    <location>
        <begin position="19"/>
        <end position="207"/>
    </location>
</feature>
<feature type="signal peptide" evidence="1">
    <location>
        <begin position="1"/>
        <end position="18"/>
    </location>
</feature>
<organism evidence="2 3">
    <name type="scientific">Gymnopus androsaceus JB14</name>
    <dbReference type="NCBI Taxonomy" id="1447944"/>
    <lineage>
        <taxon>Eukaryota</taxon>
        <taxon>Fungi</taxon>
        <taxon>Dikarya</taxon>
        <taxon>Basidiomycota</taxon>
        <taxon>Agaricomycotina</taxon>
        <taxon>Agaricomycetes</taxon>
        <taxon>Agaricomycetidae</taxon>
        <taxon>Agaricales</taxon>
        <taxon>Marasmiineae</taxon>
        <taxon>Omphalotaceae</taxon>
        <taxon>Gymnopus</taxon>
    </lineage>
</organism>
<evidence type="ECO:0000256" key="1">
    <source>
        <dbReference type="SAM" id="SignalP"/>
    </source>
</evidence>
<dbReference type="EMBL" id="ML769846">
    <property type="protein sequence ID" value="KAE9386798.1"/>
    <property type="molecule type" value="Genomic_DNA"/>
</dbReference>
<dbReference type="AlphaFoldDB" id="A0A6A4GMK5"/>
<evidence type="ECO:0000313" key="2">
    <source>
        <dbReference type="EMBL" id="KAE9386798.1"/>
    </source>
</evidence>
<accession>A0A6A4GMK5</accession>
<protein>
    <submittedName>
        <fullName evidence="2">Uncharacterized protein</fullName>
    </submittedName>
</protein>